<dbReference type="EMBL" id="JACHCE010000002">
    <property type="protein sequence ID" value="MBB5635408.1"/>
    <property type="molecule type" value="Genomic_DNA"/>
</dbReference>
<dbReference type="EC" id="3.2.2.20" evidence="8"/>
<feature type="binding site" evidence="9">
    <location>
        <position position="184"/>
    </location>
    <ligand>
        <name>Zn(2+)</name>
        <dbReference type="ChEBI" id="CHEBI:29105"/>
    </ligand>
</feature>
<comment type="caution">
    <text evidence="10">The sequence shown here is derived from an EMBL/GenBank/DDBJ whole genome shotgun (WGS) entry which is preliminary data.</text>
</comment>
<keyword evidence="3 10" id="KW-0378">Hydrolase</keyword>
<reference evidence="10 11" key="1">
    <citation type="submission" date="2020-08" db="EMBL/GenBank/DDBJ databases">
        <title>Genomic Encyclopedia of Type Strains, Phase IV (KMG-V): Genome sequencing to study the core and pangenomes of soil and plant-associated prokaryotes.</title>
        <authorList>
            <person name="Whitman W."/>
        </authorList>
    </citation>
    <scope>NUCLEOTIDE SEQUENCE [LARGE SCALE GENOMIC DNA]</scope>
    <source>
        <strain evidence="10 11">S3M1</strain>
    </source>
</reference>
<dbReference type="PANTHER" id="PTHR30037:SF4">
    <property type="entry name" value="DNA-3-METHYLADENINE GLYCOSYLASE I"/>
    <property type="match status" value="1"/>
</dbReference>
<dbReference type="FunFam" id="1.10.340.30:FF:000009">
    <property type="entry name" value="DNA-3-methyladenine glycosylase I"/>
    <property type="match status" value="1"/>
</dbReference>
<dbReference type="PANTHER" id="PTHR30037">
    <property type="entry name" value="DNA-3-METHYLADENINE GLYCOSYLASE 1"/>
    <property type="match status" value="1"/>
</dbReference>
<dbReference type="InterPro" id="IPR004597">
    <property type="entry name" value="Tag"/>
</dbReference>
<gene>
    <name evidence="10" type="ORF">HDE68_001296</name>
</gene>
<comment type="function">
    <text evidence="7">Hydrolysis of the deoxyribose N-glycosidic bond to excise 3-methyladenine from the damaged DNA polymer formed by alkylation lesions.</text>
</comment>
<dbReference type="SUPFAM" id="SSF48150">
    <property type="entry name" value="DNA-glycosylase"/>
    <property type="match status" value="1"/>
</dbReference>
<evidence type="ECO:0000256" key="7">
    <source>
        <dbReference type="ARBA" id="ARBA00057608"/>
    </source>
</evidence>
<dbReference type="GO" id="GO:0006284">
    <property type="term" value="P:base-excision repair"/>
    <property type="evidence" value="ECO:0007669"/>
    <property type="project" value="InterPro"/>
</dbReference>
<feature type="binding site" evidence="9">
    <location>
        <position position="180"/>
    </location>
    <ligand>
        <name>Zn(2+)</name>
        <dbReference type="ChEBI" id="CHEBI:29105"/>
    </ligand>
</feature>
<dbReference type="GO" id="GO:0008725">
    <property type="term" value="F:DNA-3-methyladenine glycosylase activity"/>
    <property type="evidence" value="ECO:0007669"/>
    <property type="project" value="UniProtKB-EC"/>
</dbReference>
<keyword evidence="1 9" id="KW-0479">Metal-binding</keyword>
<dbReference type="InterPro" id="IPR005019">
    <property type="entry name" value="Adenine_glyco"/>
</dbReference>
<dbReference type="Gene3D" id="1.10.340.30">
    <property type="entry name" value="Hypothetical protein, domain 2"/>
    <property type="match status" value="1"/>
</dbReference>
<dbReference type="Proteomes" id="UP000537204">
    <property type="component" value="Unassembled WGS sequence"/>
</dbReference>
<keyword evidence="5" id="KW-0234">DNA repair</keyword>
<dbReference type="GO" id="GO:0046872">
    <property type="term" value="F:metal ion binding"/>
    <property type="evidence" value="ECO:0007669"/>
    <property type="project" value="UniProtKB-KW"/>
</dbReference>
<dbReference type="AlphaFoldDB" id="A0A7W9DXY1"/>
<keyword evidence="2" id="KW-0227">DNA damage</keyword>
<keyword evidence="10" id="KW-0326">Glycosidase</keyword>
<evidence type="ECO:0000313" key="11">
    <source>
        <dbReference type="Proteomes" id="UP000537204"/>
    </source>
</evidence>
<dbReference type="InterPro" id="IPR052891">
    <property type="entry name" value="DNA-3mA_glycosylase"/>
</dbReference>
<evidence type="ECO:0000256" key="5">
    <source>
        <dbReference type="ARBA" id="ARBA00023204"/>
    </source>
</evidence>
<sequence length="187" mass="21042">MSAEPKRCGWCGTDPLYTKYHDEEWGKPVYDDQILFEFLILEGAQAGLSWITILRRREAYRAAFADFDVNKVAAFTAADAERLMNDTGIIRNKLKVNSAIKNAQLFVAIQKEFGSFAKYIWGFLPAQKPIVNDFKSLIAVPAKTEISDAISSDMKKRGFKFFGTTICYAFMQATGMVNDHIEGCIAK</sequence>
<keyword evidence="4 9" id="KW-0862">Zinc</keyword>
<dbReference type="Pfam" id="PF03352">
    <property type="entry name" value="Adenine_glyco"/>
    <property type="match status" value="1"/>
</dbReference>
<name>A0A7W9DXY1_9SPHI</name>
<comment type="catalytic activity">
    <reaction evidence="6">
        <text>Hydrolysis of alkylated DNA, releasing 3-methyladenine.</text>
        <dbReference type="EC" id="3.2.2.20"/>
    </reaction>
</comment>
<dbReference type="NCBIfam" id="TIGR00624">
    <property type="entry name" value="tag"/>
    <property type="match status" value="1"/>
</dbReference>
<dbReference type="RefSeq" id="WP_183880121.1">
    <property type="nucleotide sequence ID" value="NZ_JACHCE010000002.1"/>
</dbReference>
<evidence type="ECO:0000256" key="1">
    <source>
        <dbReference type="ARBA" id="ARBA00022723"/>
    </source>
</evidence>
<dbReference type="InterPro" id="IPR011257">
    <property type="entry name" value="DNA_glycosylase"/>
</dbReference>
<accession>A0A7W9DXY1</accession>
<organism evidence="10 11">
    <name type="scientific">Pedobacter cryoconitis</name>
    <dbReference type="NCBI Taxonomy" id="188932"/>
    <lineage>
        <taxon>Bacteria</taxon>
        <taxon>Pseudomonadati</taxon>
        <taxon>Bacteroidota</taxon>
        <taxon>Sphingobacteriia</taxon>
        <taxon>Sphingobacteriales</taxon>
        <taxon>Sphingobacteriaceae</taxon>
        <taxon>Pedobacter</taxon>
    </lineage>
</organism>
<evidence type="ECO:0000256" key="3">
    <source>
        <dbReference type="ARBA" id="ARBA00022801"/>
    </source>
</evidence>
<feature type="binding site" evidence="9">
    <location>
        <position position="21"/>
    </location>
    <ligand>
        <name>Zn(2+)</name>
        <dbReference type="ChEBI" id="CHEBI:29105"/>
    </ligand>
</feature>
<evidence type="ECO:0000313" key="10">
    <source>
        <dbReference type="EMBL" id="MBB5635408.1"/>
    </source>
</evidence>
<evidence type="ECO:0000256" key="9">
    <source>
        <dbReference type="PIRSR" id="PIRSR604597-1"/>
    </source>
</evidence>
<evidence type="ECO:0000256" key="6">
    <source>
        <dbReference type="ARBA" id="ARBA00052558"/>
    </source>
</evidence>
<feature type="binding site" evidence="9">
    <location>
        <position position="8"/>
    </location>
    <ligand>
        <name>Zn(2+)</name>
        <dbReference type="ChEBI" id="CHEBI:29105"/>
    </ligand>
</feature>
<evidence type="ECO:0000256" key="8">
    <source>
        <dbReference type="ARBA" id="ARBA00066766"/>
    </source>
</evidence>
<proteinExistence type="predicted"/>
<evidence type="ECO:0000256" key="2">
    <source>
        <dbReference type="ARBA" id="ARBA00022763"/>
    </source>
</evidence>
<evidence type="ECO:0000256" key="4">
    <source>
        <dbReference type="ARBA" id="ARBA00022833"/>
    </source>
</evidence>
<protein>
    <recommendedName>
        <fullName evidence="8">DNA-3-methyladenine glycosylase I</fullName>
        <ecNumber evidence="8">3.2.2.20</ecNumber>
    </recommendedName>
</protein>